<evidence type="ECO:0000313" key="2">
    <source>
        <dbReference type="Proteomes" id="UP000593567"/>
    </source>
</evidence>
<accession>A0A7J7JAI1</accession>
<dbReference type="EMBL" id="VXIV02002815">
    <property type="protein sequence ID" value="KAF6022694.1"/>
    <property type="molecule type" value="Genomic_DNA"/>
</dbReference>
<protein>
    <submittedName>
        <fullName evidence="1">Uncharacterized protein</fullName>
    </submittedName>
</protein>
<dbReference type="Proteomes" id="UP000593567">
    <property type="component" value="Unassembled WGS sequence"/>
</dbReference>
<organism evidence="1 2">
    <name type="scientific">Bugula neritina</name>
    <name type="common">Brown bryozoan</name>
    <name type="synonym">Sertularia neritina</name>
    <dbReference type="NCBI Taxonomy" id="10212"/>
    <lineage>
        <taxon>Eukaryota</taxon>
        <taxon>Metazoa</taxon>
        <taxon>Spiralia</taxon>
        <taxon>Lophotrochozoa</taxon>
        <taxon>Bryozoa</taxon>
        <taxon>Gymnolaemata</taxon>
        <taxon>Cheilostomatida</taxon>
        <taxon>Flustrina</taxon>
        <taxon>Buguloidea</taxon>
        <taxon>Bugulidae</taxon>
        <taxon>Bugula</taxon>
    </lineage>
</organism>
<proteinExistence type="predicted"/>
<gene>
    <name evidence="1" type="ORF">EB796_019002</name>
</gene>
<reference evidence="1" key="1">
    <citation type="submission" date="2020-06" db="EMBL/GenBank/DDBJ databases">
        <title>Draft genome of Bugula neritina, a colonial animal packing powerful symbionts and potential medicines.</title>
        <authorList>
            <person name="Rayko M."/>
        </authorList>
    </citation>
    <scope>NUCLEOTIDE SEQUENCE [LARGE SCALE GENOMIC DNA]</scope>
    <source>
        <strain evidence="1">Kwan_BN1</strain>
    </source>
</reference>
<keyword evidence="2" id="KW-1185">Reference proteome</keyword>
<dbReference type="AlphaFoldDB" id="A0A7J7JAI1"/>
<comment type="caution">
    <text evidence="1">The sequence shown here is derived from an EMBL/GenBank/DDBJ whole genome shotgun (WGS) entry which is preliminary data.</text>
</comment>
<name>A0A7J7JAI1_BUGNE</name>
<evidence type="ECO:0000313" key="1">
    <source>
        <dbReference type="EMBL" id="KAF6022694.1"/>
    </source>
</evidence>
<sequence length="277" mass="33605">MQAMLLQEYSQSKEILQSLKISSQKRKCFFTSEDKRHFKKHLHKIHNRQAKCKLCFYKNIHNPKKVYNHSRSVHRGENVFLPLKTKDISRSKSIRSEIDKQNASYASTRIFTIQRKFTITQDQFTEKKMFFFTSEDKRHFKKHIYKVKDRQAKCKLCFYKNIHNPKKVYNHSRSVHRRENVFLPLKTKDISKNTCIRSTIDKQNASYASTRIFTIQRKFTITQDQFTEEKMFFTSENKRHFKKHIYKVKDRQAKCKLCFYKNIHNPKKLGQHAFWNF</sequence>